<dbReference type="Pfam" id="PF20717">
    <property type="entry name" value="DUF6829"/>
    <property type="match status" value="1"/>
</dbReference>
<evidence type="ECO:0000313" key="1">
    <source>
        <dbReference type="EMBL" id="EXJ89003.1"/>
    </source>
</evidence>
<comment type="caution">
    <text evidence="1">The sequence shown here is derived from an EMBL/GenBank/DDBJ whole genome shotgun (WGS) entry which is preliminary data.</text>
</comment>
<dbReference type="EMBL" id="AMGY01000002">
    <property type="protein sequence ID" value="EXJ89003.1"/>
    <property type="molecule type" value="Genomic_DNA"/>
</dbReference>
<organism evidence="1 2">
    <name type="scientific">Capronia epimyces CBS 606.96</name>
    <dbReference type="NCBI Taxonomy" id="1182542"/>
    <lineage>
        <taxon>Eukaryota</taxon>
        <taxon>Fungi</taxon>
        <taxon>Dikarya</taxon>
        <taxon>Ascomycota</taxon>
        <taxon>Pezizomycotina</taxon>
        <taxon>Eurotiomycetes</taxon>
        <taxon>Chaetothyriomycetidae</taxon>
        <taxon>Chaetothyriales</taxon>
        <taxon>Herpotrichiellaceae</taxon>
        <taxon>Capronia</taxon>
    </lineage>
</organism>
<proteinExistence type="predicted"/>
<dbReference type="HOGENOM" id="CLU_046299_0_0_1"/>
<dbReference type="AlphaFoldDB" id="W9Y8Z7"/>
<keyword evidence="2" id="KW-1185">Reference proteome</keyword>
<gene>
    <name evidence="1" type="ORF">A1O3_02067</name>
</gene>
<dbReference type="OrthoDB" id="5295627at2759"/>
<dbReference type="eggNOG" id="ENOG502SN3J">
    <property type="taxonomic scope" value="Eukaryota"/>
</dbReference>
<dbReference type="Proteomes" id="UP000019478">
    <property type="component" value="Unassembled WGS sequence"/>
</dbReference>
<accession>W9Y8Z7</accession>
<name>W9Y8Z7_9EURO</name>
<dbReference type="GeneID" id="19166200"/>
<sequence>MTPNPQPWCSLQETIRLDQFYTLDETECLVQIREAFQPELDRLKSAGAVEGTTRQREANGTADRPTPSQILYGINYDEINRTLVGILALRWIHNDDYERFTSGQQAEYRLTKESFEWLRQLFTDGLQCQEDLFALVLSMVINDLGKDPNLEEDYFHTTRHRLRSKNHDSLLLEAAKAGMIPALDYLSPEKREEVMLGLDLGSDLNAGQLAQAESVPVNLEGLLDMRGHEHAFELKFMEQILDVSGAAGHIDSTGARNMIEPVFQAFKTVHEVSLDIIAGRSNLREGYDKVLTKRGNMLSIKGFRRLSVSDKEDRALLRLLTMGRTADLEQAELFSKAFQALDKRNKEQLVAGLNVDGNVDETAVLPYYMPAIISTTLENTKDSDDTSKQRALTSLMRYLAKVFGSPGVGLPGLAPDAIYNDKVPEIIIERNMSKAQDVINSPEFKNNPDLLDGLAIPEGQVLQRRRTSQSW</sequence>
<dbReference type="RefSeq" id="XP_007730400.1">
    <property type="nucleotide sequence ID" value="XM_007732210.1"/>
</dbReference>
<reference evidence="1 2" key="1">
    <citation type="submission" date="2013-03" db="EMBL/GenBank/DDBJ databases">
        <title>The Genome Sequence of Capronia epimyces CBS 606.96.</title>
        <authorList>
            <consortium name="The Broad Institute Genomics Platform"/>
            <person name="Cuomo C."/>
            <person name="de Hoog S."/>
            <person name="Gorbushina A."/>
            <person name="Walker B."/>
            <person name="Young S.K."/>
            <person name="Zeng Q."/>
            <person name="Gargeya S."/>
            <person name="Fitzgerald M."/>
            <person name="Haas B."/>
            <person name="Abouelleil A."/>
            <person name="Allen A.W."/>
            <person name="Alvarado L."/>
            <person name="Arachchi H.M."/>
            <person name="Berlin A.M."/>
            <person name="Chapman S.B."/>
            <person name="Gainer-Dewar J."/>
            <person name="Goldberg J."/>
            <person name="Griggs A."/>
            <person name="Gujja S."/>
            <person name="Hansen M."/>
            <person name="Howarth C."/>
            <person name="Imamovic A."/>
            <person name="Ireland A."/>
            <person name="Larimer J."/>
            <person name="McCowan C."/>
            <person name="Murphy C."/>
            <person name="Pearson M."/>
            <person name="Poon T.W."/>
            <person name="Priest M."/>
            <person name="Roberts A."/>
            <person name="Saif S."/>
            <person name="Shea T."/>
            <person name="Sisk P."/>
            <person name="Sykes S."/>
            <person name="Wortman J."/>
            <person name="Nusbaum C."/>
            <person name="Birren B."/>
        </authorList>
    </citation>
    <scope>NUCLEOTIDE SEQUENCE [LARGE SCALE GENOMIC DNA]</scope>
    <source>
        <strain evidence="1 2">CBS 606.96</strain>
    </source>
</reference>
<protein>
    <submittedName>
        <fullName evidence="1">Uncharacterized protein</fullName>
    </submittedName>
</protein>
<dbReference type="STRING" id="1182542.W9Y8Z7"/>
<evidence type="ECO:0000313" key="2">
    <source>
        <dbReference type="Proteomes" id="UP000019478"/>
    </source>
</evidence>
<dbReference type="InterPro" id="IPR049232">
    <property type="entry name" value="DUF6829"/>
</dbReference>